<dbReference type="InterPro" id="IPR027417">
    <property type="entry name" value="P-loop_NTPase"/>
</dbReference>
<keyword evidence="3" id="KW-1003">Cell membrane</keyword>
<evidence type="ECO:0000256" key="4">
    <source>
        <dbReference type="ARBA" id="ARBA00022692"/>
    </source>
</evidence>
<organism evidence="12 13">
    <name type="scientific">Aliiruegeria haliotis</name>
    <dbReference type="NCBI Taxonomy" id="1280846"/>
    <lineage>
        <taxon>Bacteria</taxon>
        <taxon>Pseudomonadati</taxon>
        <taxon>Pseudomonadota</taxon>
        <taxon>Alphaproteobacteria</taxon>
        <taxon>Rhodobacterales</taxon>
        <taxon>Roseobacteraceae</taxon>
        <taxon>Aliiruegeria</taxon>
    </lineage>
</organism>
<evidence type="ECO:0000256" key="1">
    <source>
        <dbReference type="ARBA" id="ARBA00004651"/>
    </source>
</evidence>
<dbReference type="Pfam" id="PF00664">
    <property type="entry name" value="ABC_membrane"/>
    <property type="match status" value="1"/>
</dbReference>
<protein>
    <submittedName>
        <fullName evidence="12">ATP-binding cassette subfamily B protein</fullName>
    </submittedName>
</protein>
<evidence type="ECO:0000256" key="3">
    <source>
        <dbReference type="ARBA" id="ARBA00022475"/>
    </source>
</evidence>
<keyword evidence="7 9" id="KW-1133">Transmembrane helix</keyword>
<dbReference type="InterPro" id="IPR011527">
    <property type="entry name" value="ABC1_TM_dom"/>
</dbReference>
<keyword evidence="4 9" id="KW-0812">Transmembrane</keyword>
<dbReference type="OrthoDB" id="9808328at2"/>
<dbReference type="InterPro" id="IPR039421">
    <property type="entry name" value="Type_1_exporter"/>
</dbReference>
<sequence length="597" mass="65591">MSKLTDFDSAELTASKQRELFGWLWHGWMKPYWPAILLAGILMSVEGSMLGLMSYMMKPMFDDVFIGGNTDALAWVGAVVMGIFLTRAITNICQRVLITRTASRIVFQLQTELLQHVMKLDTLFHQANPPGALMDRIRGDTGAIRNVSNVIITGVGRDVMSLFSLMAVVLYIDWRWTIIAFIGAPLIVAPSLMVQRFVRRTALRNRQNAGKMTTRLDEIFHGITPIKLNALEAYQAGRFRELADNQIQTEIRASFGKALIPAMIDIMSGIGFLAVLYYGGSQIIEGEKSVGEFMSFFVAMALAFEPLRRLGAVSGVWQTTAVSLNRLQTLFYMEPGLKSPPDPVRLPEALGNIRFDDVSLSYGTLPVLNGTSFTAEAGKTTALVGLSGAGKSTVFNVLTRLVDINGGVVSLSDTDIRNFDLAELRGQFSVVTQDALLFDESLRDNILLGRTDVSEEELRRAMDGAHISDFVGNLPNGLDSPAGPRGSSLSGGQRQRVAIARALLRDTPILLLDEATSALDAQSEHIVQEALERLSEGRTTLVIAHRLSTVRNADKIVVMEAGQVVEEGSHDSLIARNGAYAELYRLQFNEAEEQEND</sequence>
<accession>A0A2T0RWI9</accession>
<gene>
    <name evidence="12" type="ORF">CLV78_102724</name>
</gene>
<dbReference type="SUPFAM" id="SSF52540">
    <property type="entry name" value="P-loop containing nucleoside triphosphate hydrolases"/>
    <property type="match status" value="1"/>
</dbReference>
<dbReference type="InterPro" id="IPR003439">
    <property type="entry name" value="ABC_transporter-like_ATP-bd"/>
</dbReference>
<dbReference type="Gene3D" id="1.20.1560.10">
    <property type="entry name" value="ABC transporter type 1, transmembrane domain"/>
    <property type="match status" value="1"/>
</dbReference>
<keyword evidence="2" id="KW-0813">Transport</keyword>
<dbReference type="RefSeq" id="WP_106204430.1">
    <property type="nucleotide sequence ID" value="NZ_PVTD01000002.1"/>
</dbReference>
<feature type="transmembrane region" description="Helical" evidence="9">
    <location>
        <begin position="150"/>
        <end position="172"/>
    </location>
</feature>
<dbReference type="PANTHER" id="PTHR43394">
    <property type="entry name" value="ATP-DEPENDENT PERMEASE MDL1, MITOCHONDRIAL"/>
    <property type="match status" value="1"/>
</dbReference>
<evidence type="ECO:0000259" key="11">
    <source>
        <dbReference type="PROSITE" id="PS50929"/>
    </source>
</evidence>
<evidence type="ECO:0000256" key="9">
    <source>
        <dbReference type="SAM" id="Phobius"/>
    </source>
</evidence>
<dbReference type="GO" id="GO:0005886">
    <property type="term" value="C:plasma membrane"/>
    <property type="evidence" value="ECO:0007669"/>
    <property type="project" value="UniProtKB-SubCell"/>
</dbReference>
<dbReference type="PROSITE" id="PS00211">
    <property type="entry name" value="ABC_TRANSPORTER_1"/>
    <property type="match status" value="1"/>
</dbReference>
<comment type="caution">
    <text evidence="12">The sequence shown here is derived from an EMBL/GenBank/DDBJ whole genome shotgun (WGS) entry which is preliminary data.</text>
</comment>
<dbReference type="SUPFAM" id="SSF90123">
    <property type="entry name" value="ABC transporter transmembrane region"/>
    <property type="match status" value="1"/>
</dbReference>
<reference evidence="12 13" key="1">
    <citation type="submission" date="2018-03" db="EMBL/GenBank/DDBJ databases">
        <title>Genomic Encyclopedia of Archaeal and Bacterial Type Strains, Phase II (KMG-II): from individual species to whole genera.</title>
        <authorList>
            <person name="Goeker M."/>
        </authorList>
    </citation>
    <scope>NUCLEOTIDE SEQUENCE [LARGE SCALE GENOMIC DNA]</scope>
    <source>
        <strain evidence="12 13">DSM 29328</strain>
    </source>
</reference>
<dbReference type="GO" id="GO:0016887">
    <property type="term" value="F:ATP hydrolysis activity"/>
    <property type="evidence" value="ECO:0007669"/>
    <property type="project" value="InterPro"/>
</dbReference>
<dbReference type="InterPro" id="IPR017871">
    <property type="entry name" value="ABC_transporter-like_CS"/>
</dbReference>
<name>A0A2T0RWI9_9RHOB</name>
<feature type="domain" description="ABC transporter" evidence="10">
    <location>
        <begin position="353"/>
        <end position="586"/>
    </location>
</feature>
<feature type="transmembrane region" description="Helical" evidence="9">
    <location>
        <begin position="258"/>
        <end position="278"/>
    </location>
</feature>
<keyword evidence="6 12" id="KW-0067">ATP-binding</keyword>
<feature type="transmembrane region" description="Helical" evidence="9">
    <location>
        <begin position="72"/>
        <end position="90"/>
    </location>
</feature>
<feature type="transmembrane region" description="Helical" evidence="9">
    <location>
        <begin position="32"/>
        <end position="52"/>
    </location>
</feature>
<evidence type="ECO:0000313" key="12">
    <source>
        <dbReference type="EMBL" id="PRY25544.1"/>
    </source>
</evidence>
<feature type="transmembrane region" description="Helical" evidence="9">
    <location>
        <begin position="178"/>
        <end position="198"/>
    </location>
</feature>
<keyword evidence="5" id="KW-0547">Nucleotide-binding</keyword>
<keyword evidence="8 9" id="KW-0472">Membrane</keyword>
<keyword evidence="13" id="KW-1185">Reference proteome</keyword>
<dbReference type="AlphaFoldDB" id="A0A2T0RWI9"/>
<dbReference type="EMBL" id="PVTD01000002">
    <property type="protein sequence ID" value="PRY25544.1"/>
    <property type="molecule type" value="Genomic_DNA"/>
</dbReference>
<proteinExistence type="predicted"/>
<dbReference type="PROSITE" id="PS50929">
    <property type="entry name" value="ABC_TM1F"/>
    <property type="match status" value="1"/>
</dbReference>
<dbReference type="Gene3D" id="3.40.50.300">
    <property type="entry name" value="P-loop containing nucleotide triphosphate hydrolases"/>
    <property type="match status" value="1"/>
</dbReference>
<dbReference type="InterPro" id="IPR003593">
    <property type="entry name" value="AAA+_ATPase"/>
</dbReference>
<feature type="domain" description="ABC transmembrane type-1" evidence="11">
    <location>
        <begin position="37"/>
        <end position="319"/>
    </location>
</feature>
<dbReference type="Pfam" id="PF00005">
    <property type="entry name" value="ABC_tran"/>
    <property type="match status" value="1"/>
</dbReference>
<dbReference type="Proteomes" id="UP000239480">
    <property type="component" value="Unassembled WGS sequence"/>
</dbReference>
<evidence type="ECO:0000259" key="10">
    <source>
        <dbReference type="PROSITE" id="PS50893"/>
    </source>
</evidence>
<dbReference type="FunFam" id="3.40.50.300:FF:000221">
    <property type="entry name" value="Multidrug ABC transporter ATP-binding protein"/>
    <property type="match status" value="1"/>
</dbReference>
<dbReference type="PANTHER" id="PTHR43394:SF1">
    <property type="entry name" value="ATP-BINDING CASSETTE SUB-FAMILY B MEMBER 10, MITOCHONDRIAL"/>
    <property type="match status" value="1"/>
</dbReference>
<dbReference type="SMART" id="SM00382">
    <property type="entry name" value="AAA"/>
    <property type="match status" value="1"/>
</dbReference>
<evidence type="ECO:0000256" key="8">
    <source>
        <dbReference type="ARBA" id="ARBA00023136"/>
    </source>
</evidence>
<dbReference type="GO" id="GO:0015421">
    <property type="term" value="F:ABC-type oligopeptide transporter activity"/>
    <property type="evidence" value="ECO:0007669"/>
    <property type="project" value="TreeGrafter"/>
</dbReference>
<evidence type="ECO:0000313" key="13">
    <source>
        <dbReference type="Proteomes" id="UP000239480"/>
    </source>
</evidence>
<evidence type="ECO:0000256" key="5">
    <source>
        <dbReference type="ARBA" id="ARBA00022741"/>
    </source>
</evidence>
<dbReference type="GO" id="GO:0005524">
    <property type="term" value="F:ATP binding"/>
    <property type="evidence" value="ECO:0007669"/>
    <property type="project" value="UniProtKB-KW"/>
</dbReference>
<dbReference type="CDD" id="cd18552">
    <property type="entry name" value="ABC_6TM_MsbA_like"/>
    <property type="match status" value="1"/>
</dbReference>
<dbReference type="PROSITE" id="PS50893">
    <property type="entry name" value="ABC_TRANSPORTER_2"/>
    <property type="match status" value="1"/>
</dbReference>
<dbReference type="InterPro" id="IPR036640">
    <property type="entry name" value="ABC1_TM_sf"/>
</dbReference>
<evidence type="ECO:0000256" key="7">
    <source>
        <dbReference type="ARBA" id="ARBA00022989"/>
    </source>
</evidence>
<evidence type="ECO:0000256" key="6">
    <source>
        <dbReference type="ARBA" id="ARBA00022840"/>
    </source>
</evidence>
<evidence type="ECO:0000256" key="2">
    <source>
        <dbReference type="ARBA" id="ARBA00022448"/>
    </source>
</evidence>
<comment type="subcellular location">
    <subcellularLocation>
        <location evidence="1">Cell membrane</location>
        <topology evidence="1">Multi-pass membrane protein</topology>
    </subcellularLocation>
</comment>